<dbReference type="InterPro" id="IPR036412">
    <property type="entry name" value="HAD-like_sf"/>
</dbReference>
<evidence type="ECO:0000256" key="4">
    <source>
        <dbReference type="ARBA" id="ARBA00013078"/>
    </source>
</evidence>
<dbReference type="InterPro" id="IPR041492">
    <property type="entry name" value="HAD_2"/>
</dbReference>
<evidence type="ECO:0000313" key="6">
    <source>
        <dbReference type="Proteomes" id="UP000008561"/>
    </source>
</evidence>
<dbReference type="KEGG" id="dol:Dole_0021"/>
<dbReference type="OrthoDB" id="9793014at2"/>
<dbReference type="Pfam" id="PF13419">
    <property type="entry name" value="HAD_2"/>
    <property type="match status" value="1"/>
</dbReference>
<evidence type="ECO:0000256" key="1">
    <source>
        <dbReference type="ARBA" id="ARBA00000830"/>
    </source>
</evidence>
<dbReference type="InterPro" id="IPR023198">
    <property type="entry name" value="PGP-like_dom2"/>
</dbReference>
<dbReference type="PANTHER" id="PTHR43434:SF1">
    <property type="entry name" value="PHOSPHOGLYCOLATE PHOSPHATASE"/>
    <property type="match status" value="1"/>
</dbReference>
<evidence type="ECO:0000256" key="3">
    <source>
        <dbReference type="ARBA" id="ARBA00006171"/>
    </source>
</evidence>
<dbReference type="EMBL" id="CP000859">
    <property type="protein sequence ID" value="ABW65831.1"/>
    <property type="molecule type" value="Genomic_DNA"/>
</dbReference>
<keyword evidence="5" id="KW-0378">Hydrolase</keyword>
<dbReference type="eggNOG" id="COG0637">
    <property type="taxonomic scope" value="Bacteria"/>
</dbReference>
<accession>A8ZRR4</accession>
<dbReference type="AlphaFoldDB" id="A8ZRR4"/>
<organism evidence="5 6">
    <name type="scientific">Desulfosudis oleivorans (strain DSM 6200 / JCM 39069 / Hxd3)</name>
    <name type="common">Desulfococcus oleovorans</name>
    <dbReference type="NCBI Taxonomy" id="96561"/>
    <lineage>
        <taxon>Bacteria</taxon>
        <taxon>Pseudomonadati</taxon>
        <taxon>Thermodesulfobacteriota</taxon>
        <taxon>Desulfobacteria</taxon>
        <taxon>Desulfobacterales</taxon>
        <taxon>Desulfosudaceae</taxon>
        <taxon>Desulfosudis</taxon>
    </lineage>
</organism>
<sequence>MSDTTRQTVKIIAFDCDGVLFDTDDANRAYYNRILVNMGLPEMTDAQFSYVQMHTVNDSLAFLCGADGLDRAQALRKGLGYGPFIRHMKKAPGLEDLLDRLYNRVHTAIATNRSNTMNRVLAEHGLADRFEMVVTALDVMRPKPAPEQLLKILDRFGAAPSEMIYIGDSELDERAATSAQVPFIAYNNPALKADFHAPDMRAVGTILDRFSLAGRTGE</sequence>
<dbReference type="RefSeq" id="WP_012173450.1">
    <property type="nucleotide sequence ID" value="NC_009943.1"/>
</dbReference>
<evidence type="ECO:0000313" key="5">
    <source>
        <dbReference type="EMBL" id="ABW65831.1"/>
    </source>
</evidence>
<reference evidence="5 6" key="1">
    <citation type="submission" date="2007-10" db="EMBL/GenBank/DDBJ databases">
        <title>Complete sequence of Desulfococcus oleovorans Hxd3.</title>
        <authorList>
            <consortium name="US DOE Joint Genome Institute"/>
            <person name="Copeland A."/>
            <person name="Lucas S."/>
            <person name="Lapidus A."/>
            <person name="Barry K."/>
            <person name="Glavina del Rio T."/>
            <person name="Dalin E."/>
            <person name="Tice H."/>
            <person name="Pitluck S."/>
            <person name="Kiss H."/>
            <person name="Brettin T."/>
            <person name="Bruce D."/>
            <person name="Detter J.C."/>
            <person name="Han C."/>
            <person name="Schmutz J."/>
            <person name="Larimer F."/>
            <person name="Land M."/>
            <person name="Hauser L."/>
            <person name="Kyrpides N."/>
            <person name="Kim E."/>
            <person name="Wawrik B."/>
            <person name="Richardson P."/>
        </authorList>
    </citation>
    <scope>NUCLEOTIDE SEQUENCE [LARGE SCALE GENOMIC DNA]</scope>
    <source>
        <strain evidence="6">DSM 6200 / JCM 39069 / Hxd3</strain>
    </source>
</reference>
<dbReference type="GO" id="GO:0008967">
    <property type="term" value="F:phosphoglycolate phosphatase activity"/>
    <property type="evidence" value="ECO:0007669"/>
    <property type="project" value="UniProtKB-EC"/>
</dbReference>
<gene>
    <name evidence="5" type="ordered locus">Dole_0021</name>
</gene>
<proteinExistence type="inferred from homology"/>
<dbReference type="SFLD" id="SFLDG01129">
    <property type="entry name" value="C1.5:_HAD__Beta-PGM__Phosphata"/>
    <property type="match status" value="1"/>
</dbReference>
<dbReference type="HOGENOM" id="CLU_045011_19_3_7"/>
<dbReference type="InterPro" id="IPR050155">
    <property type="entry name" value="HAD-like_hydrolase_sf"/>
</dbReference>
<dbReference type="InterPro" id="IPR023214">
    <property type="entry name" value="HAD_sf"/>
</dbReference>
<comment type="pathway">
    <text evidence="2">Organic acid metabolism; glycolate biosynthesis; glycolate from 2-phosphoglycolate: step 1/1.</text>
</comment>
<comment type="catalytic activity">
    <reaction evidence="1">
        <text>2-phosphoglycolate + H2O = glycolate + phosphate</text>
        <dbReference type="Rhea" id="RHEA:14369"/>
        <dbReference type="ChEBI" id="CHEBI:15377"/>
        <dbReference type="ChEBI" id="CHEBI:29805"/>
        <dbReference type="ChEBI" id="CHEBI:43474"/>
        <dbReference type="ChEBI" id="CHEBI:58033"/>
        <dbReference type="EC" id="3.1.3.18"/>
    </reaction>
</comment>
<dbReference type="PANTHER" id="PTHR43434">
    <property type="entry name" value="PHOSPHOGLYCOLATE PHOSPHATASE"/>
    <property type="match status" value="1"/>
</dbReference>
<dbReference type="Proteomes" id="UP000008561">
    <property type="component" value="Chromosome"/>
</dbReference>
<dbReference type="EC" id="3.1.3.18" evidence="4"/>
<dbReference type="STRING" id="96561.Dole_0021"/>
<dbReference type="GO" id="GO:0006281">
    <property type="term" value="P:DNA repair"/>
    <property type="evidence" value="ECO:0007669"/>
    <property type="project" value="TreeGrafter"/>
</dbReference>
<dbReference type="SFLD" id="SFLDS00003">
    <property type="entry name" value="Haloacid_Dehalogenase"/>
    <property type="match status" value="1"/>
</dbReference>
<protein>
    <recommendedName>
        <fullName evidence="4">phosphoglycolate phosphatase</fullName>
        <ecNumber evidence="4">3.1.3.18</ecNumber>
    </recommendedName>
</protein>
<evidence type="ECO:0000256" key="2">
    <source>
        <dbReference type="ARBA" id="ARBA00004818"/>
    </source>
</evidence>
<keyword evidence="6" id="KW-1185">Reference proteome</keyword>
<dbReference type="Gene3D" id="1.10.150.240">
    <property type="entry name" value="Putative phosphatase, domain 2"/>
    <property type="match status" value="1"/>
</dbReference>
<dbReference type="SUPFAM" id="SSF56784">
    <property type="entry name" value="HAD-like"/>
    <property type="match status" value="1"/>
</dbReference>
<dbReference type="GO" id="GO:0005829">
    <property type="term" value="C:cytosol"/>
    <property type="evidence" value="ECO:0007669"/>
    <property type="project" value="TreeGrafter"/>
</dbReference>
<comment type="similarity">
    <text evidence="3">Belongs to the HAD-like hydrolase superfamily. CbbY/CbbZ/Gph/YieH family.</text>
</comment>
<name>A8ZRR4_DESOH</name>
<dbReference type="Gene3D" id="3.40.50.1000">
    <property type="entry name" value="HAD superfamily/HAD-like"/>
    <property type="match status" value="1"/>
</dbReference>